<evidence type="ECO:0000313" key="2">
    <source>
        <dbReference type="Proteomes" id="UP001153618"/>
    </source>
</evidence>
<dbReference type="OrthoDB" id="3535423at2759"/>
<accession>A0A9W4MUW4</accession>
<dbReference type="InterPro" id="IPR036291">
    <property type="entry name" value="NAD(P)-bd_dom_sf"/>
</dbReference>
<evidence type="ECO:0008006" key="3">
    <source>
        <dbReference type="Google" id="ProtNLM"/>
    </source>
</evidence>
<organism evidence="1 2">
    <name type="scientific">Penicillium olsonii</name>
    <dbReference type="NCBI Taxonomy" id="99116"/>
    <lineage>
        <taxon>Eukaryota</taxon>
        <taxon>Fungi</taxon>
        <taxon>Dikarya</taxon>
        <taxon>Ascomycota</taxon>
        <taxon>Pezizomycotina</taxon>
        <taxon>Eurotiomycetes</taxon>
        <taxon>Eurotiomycetidae</taxon>
        <taxon>Eurotiales</taxon>
        <taxon>Aspergillaceae</taxon>
        <taxon>Penicillium</taxon>
    </lineage>
</organism>
<dbReference type="SUPFAM" id="SSF51735">
    <property type="entry name" value="NAD(P)-binding Rossmann-fold domains"/>
    <property type="match status" value="1"/>
</dbReference>
<protein>
    <recommendedName>
        <fullName evidence="3">NAD(P)-binding domain-containing protein</fullName>
    </recommendedName>
</protein>
<name>A0A9W4MUW4_PENOL</name>
<comment type="caution">
    <text evidence="1">The sequence shown here is derived from an EMBL/GenBank/DDBJ whole genome shotgun (WGS) entry which is preliminary data.</text>
</comment>
<proteinExistence type="predicted"/>
<keyword evidence="2" id="KW-1185">Reference proteome</keyword>
<evidence type="ECO:0000313" key="1">
    <source>
        <dbReference type="EMBL" id="CAG8099532.1"/>
    </source>
</evidence>
<dbReference type="Proteomes" id="UP001153618">
    <property type="component" value="Unassembled WGS sequence"/>
</dbReference>
<gene>
    <name evidence="1" type="ORF">POLS_LOCUS4636</name>
</gene>
<sequence length="267" mass="29714">MKLVVAGSTGLLGSEIIRQTLHIPEITEVVALSRKPLRLDEGLDSSKIKNFIISDYGEYPDEVKAEFAGADACIWCACHTSPHVEFYTYHLDRGYRTVAITPFRSGEFDSAEVKRVCQDCTKIGFDAMNNAGPARPFRFIYLSADGTPRDPEKKAFLWAEYQVMRCNTELMVLKFPTENEGVEICIAQPGVITNWTSFTRGVVASVFSATNLIGVPFPNIYLVDAAAAVLDQAVHGIEKETLRNADLVRIGAKALKSRNGVRELWWF</sequence>
<dbReference type="PANTHER" id="PTHR14097">
    <property type="entry name" value="OXIDOREDUCTASE HTATIP2"/>
    <property type="match status" value="1"/>
</dbReference>
<dbReference type="AlphaFoldDB" id="A0A9W4MUW4"/>
<reference evidence="1" key="1">
    <citation type="submission" date="2021-07" db="EMBL/GenBank/DDBJ databases">
        <authorList>
            <person name="Branca A.L. A."/>
        </authorList>
    </citation>
    <scope>NUCLEOTIDE SEQUENCE</scope>
</reference>
<dbReference type="PANTHER" id="PTHR14097:SF8">
    <property type="entry name" value="NAD(P)-BINDING DOMAIN-CONTAINING PROTEIN"/>
    <property type="match status" value="1"/>
</dbReference>
<dbReference type="EMBL" id="CAJVOS010000023">
    <property type="protein sequence ID" value="CAG8099532.1"/>
    <property type="molecule type" value="Genomic_DNA"/>
</dbReference>
<dbReference type="Gene3D" id="3.40.50.720">
    <property type="entry name" value="NAD(P)-binding Rossmann-like Domain"/>
    <property type="match status" value="1"/>
</dbReference>